<dbReference type="RefSeq" id="WP_180692880.1">
    <property type="nucleotide sequence ID" value="NZ_CP035708.1"/>
</dbReference>
<name>A0ABV2IQR0_9BURK</name>
<keyword evidence="3" id="KW-1185">Reference proteome</keyword>
<proteinExistence type="predicted"/>
<accession>A0ABV2IQR0</accession>
<feature type="region of interest" description="Disordered" evidence="1">
    <location>
        <begin position="30"/>
        <end position="58"/>
    </location>
</feature>
<evidence type="ECO:0000256" key="1">
    <source>
        <dbReference type="SAM" id="MobiDB-lite"/>
    </source>
</evidence>
<dbReference type="EMBL" id="JBEPLS010000013">
    <property type="protein sequence ID" value="MET3605159.1"/>
    <property type="molecule type" value="Genomic_DNA"/>
</dbReference>
<gene>
    <name evidence="2" type="ORF">ABIC99_002985</name>
</gene>
<protein>
    <submittedName>
        <fullName evidence="2">Uncharacterized protein</fullName>
    </submittedName>
</protein>
<reference evidence="2 3" key="1">
    <citation type="submission" date="2024-06" db="EMBL/GenBank/DDBJ databases">
        <title>Genomic Encyclopedia of Type Strains, Phase IV (KMG-IV): sequencing the most valuable type-strain genomes for metagenomic binning, comparative biology and taxonomic classification.</title>
        <authorList>
            <person name="Goeker M."/>
        </authorList>
    </citation>
    <scope>NUCLEOTIDE SEQUENCE [LARGE SCALE GENOMIC DNA]</scope>
    <source>
        <strain evidence="2 3">D-501</strain>
    </source>
</reference>
<sequence>MKSLMFLLTLLYLLLLAVARLTHGADATLTQENRAEPEKLHSQPHPKVRGLLPRTLLS</sequence>
<evidence type="ECO:0000313" key="2">
    <source>
        <dbReference type="EMBL" id="MET3605159.1"/>
    </source>
</evidence>
<organism evidence="2 3">
    <name type="scientific">Sphaerotilus sulfidivorans</name>
    <dbReference type="NCBI Taxonomy" id="639200"/>
    <lineage>
        <taxon>Bacteria</taxon>
        <taxon>Pseudomonadati</taxon>
        <taxon>Pseudomonadota</taxon>
        <taxon>Betaproteobacteria</taxon>
        <taxon>Burkholderiales</taxon>
        <taxon>Sphaerotilaceae</taxon>
        <taxon>Sphaerotilus</taxon>
    </lineage>
</organism>
<comment type="caution">
    <text evidence="2">The sequence shown here is derived from an EMBL/GenBank/DDBJ whole genome shotgun (WGS) entry which is preliminary data.</text>
</comment>
<dbReference type="Proteomes" id="UP001549111">
    <property type="component" value="Unassembled WGS sequence"/>
</dbReference>
<evidence type="ECO:0000313" key="3">
    <source>
        <dbReference type="Proteomes" id="UP001549111"/>
    </source>
</evidence>